<dbReference type="Gene3D" id="3.30.450.40">
    <property type="match status" value="2"/>
</dbReference>
<dbReference type="SUPFAM" id="SSF55874">
    <property type="entry name" value="ATPase domain of HSP90 chaperone/DNA topoisomerase II/histidine kinase"/>
    <property type="match status" value="1"/>
</dbReference>
<dbReference type="FunFam" id="1.10.287.130:FF:000001">
    <property type="entry name" value="Two-component sensor histidine kinase"/>
    <property type="match status" value="1"/>
</dbReference>
<evidence type="ECO:0000313" key="11">
    <source>
        <dbReference type="Proteomes" id="UP000267464"/>
    </source>
</evidence>
<keyword evidence="4" id="KW-0597">Phosphoprotein</keyword>
<dbReference type="Pfam" id="PF00512">
    <property type="entry name" value="HisKA"/>
    <property type="match status" value="1"/>
</dbReference>
<keyword evidence="7" id="KW-0902">Two-component regulatory system</keyword>
<comment type="subcellular location">
    <subcellularLocation>
        <location evidence="2">Cell inner membrane</location>
        <topology evidence="2">Multi-pass membrane protein</topology>
    </subcellularLocation>
</comment>
<dbReference type="InterPro" id="IPR029016">
    <property type="entry name" value="GAF-like_dom_sf"/>
</dbReference>
<dbReference type="AlphaFoldDB" id="A0A3N7JTD6"/>
<dbReference type="GO" id="GO:0000155">
    <property type="term" value="F:phosphorelay sensor kinase activity"/>
    <property type="evidence" value="ECO:0007669"/>
    <property type="project" value="InterPro"/>
</dbReference>
<proteinExistence type="predicted"/>
<evidence type="ECO:0000259" key="9">
    <source>
        <dbReference type="PROSITE" id="PS50109"/>
    </source>
</evidence>
<keyword evidence="6" id="KW-0418">Kinase</keyword>
<reference evidence="10 11" key="2">
    <citation type="submission" date="2018-12" db="EMBL/GenBank/DDBJ databases">
        <title>Rhizobacter gummiphilus sp. nov., a rubber-degrading bacterium isolated from the soil of a botanical garden in Japan.</title>
        <authorList>
            <person name="Shunsuke S.S."/>
        </authorList>
    </citation>
    <scope>NUCLEOTIDE SEQUENCE [LARGE SCALE GENOMIC DNA]</scope>
    <source>
        <strain evidence="10 11">S-16</strain>
    </source>
</reference>
<dbReference type="GO" id="GO:0005886">
    <property type="term" value="C:plasma membrane"/>
    <property type="evidence" value="ECO:0007669"/>
    <property type="project" value="UniProtKB-SubCell"/>
</dbReference>
<comment type="caution">
    <text evidence="10">The sequence shown here is derived from an EMBL/GenBank/DDBJ whole genome shotgun (WGS) entry which is preliminary data.</text>
</comment>
<dbReference type="InterPro" id="IPR005467">
    <property type="entry name" value="His_kinase_dom"/>
</dbReference>
<feature type="domain" description="Histidine kinase" evidence="9">
    <location>
        <begin position="378"/>
        <end position="596"/>
    </location>
</feature>
<evidence type="ECO:0000256" key="8">
    <source>
        <dbReference type="ARBA" id="ARBA00023136"/>
    </source>
</evidence>
<dbReference type="EMBL" id="QUSW01000008">
    <property type="protein sequence ID" value="RQP22235.1"/>
    <property type="molecule type" value="Genomic_DNA"/>
</dbReference>
<dbReference type="SUPFAM" id="SSF47384">
    <property type="entry name" value="Homodimeric domain of signal transducing histidine kinase"/>
    <property type="match status" value="1"/>
</dbReference>
<dbReference type="InterPro" id="IPR036097">
    <property type="entry name" value="HisK_dim/P_sf"/>
</dbReference>
<dbReference type="SMART" id="SM00387">
    <property type="entry name" value="HATPase_c"/>
    <property type="match status" value="1"/>
</dbReference>
<dbReference type="SMART" id="SM00388">
    <property type="entry name" value="HisKA"/>
    <property type="match status" value="1"/>
</dbReference>
<dbReference type="PROSITE" id="PS50109">
    <property type="entry name" value="HIS_KIN"/>
    <property type="match status" value="1"/>
</dbReference>
<evidence type="ECO:0000256" key="7">
    <source>
        <dbReference type="ARBA" id="ARBA00023012"/>
    </source>
</evidence>
<gene>
    <name evidence="10" type="ORF">DZC73_24920</name>
</gene>
<protein>
    <recommendedName>
        <fullName evidence="3">histidine kinase</fullName>
        <ecNumber evidence="3">2.7.13.3</ecNumber>
    </recommendedName>
</protein>
<dbReference type="FunFam" id="3.30.565.10:FF:000006">
    <property type="entry name" value="Sensor histidine kinase WalK"/>
    <property type="match status" value="1"/>
</dbReference>
<keyword evidence="5" id="KW-0808">Transferase</keyword>
<dbReference type="Gene3D" id="1.10.287.130">
    <property type="match status" value="1"/>
</dbReference>
<organism evidence="10 11">
    <name type="scientific">Piscinibacter terrae</name>
    <dbReference type="NCBI Taxonomy" id="2496871"/>
    <lineage>
        <taxon>Bacteria</taxon>
        <taxon>Pseudomonadati</taxon>
        <taxon>Pseudomonadota</taxon>
        <taxon>Betaproteobacteria</taxon>
        <taxon>Burkholderiales</taxon>
        <taxon>Sphaerotilaceae</taxon>
        <taxon>Piscinibacter</taxon>
    </lineage>
</organism>
<keyword evidence="8" id="KW-0472">Membrane</keyword>
<dbReference type="Pfam" id="PF02518">
    <property type="entry name" value="HATPase_c"/>
    <property type="match status" value="1"/>
</dbReference>
<dbReference type="OrthoDB" id="8552871at2"/>
<sequence length="614" mass="66100">MSVPVPMSSVPASLQASQLRVLERIAEGSPLRDTLGAVCEFIEDREPGITCAILLTDAAGMHTGVAAGASLPDDFLLALLGINISPPHVGSCCRALDTGEDVLVTDIAHDLRWSAPWRELNLAQGFRACRSVPVKNAAGEVLASIAVFGREVGHPGPASPELIEAAASLIDIAIERERADTERRALADREHSLLLAAARSNAHFRLLLDSATVLLGTHDPNEMLQGLFDRIAEHLELDAFFHFMPDDSGLQLRLCAYHGVSEDEAAHYARLAVGQSLSGVVARSLAPVVLNHIQQSTNPQALPAKQLGFRCGVSMPLITDGRLLGTLSFGSRRKDELSSDDLAFLDTISRYVTSACERLRLVSKLQDSDRRKDEFLATLAHELRNPLAPLRNGLHMLQVARDKPGIADKALAMMDRQLKQMVRLVDDLLDVSRISSGKITLCHSVFNLATALEQAVETCQPLLLGLNHRLATHLAPEPLMVHGDMARVSQVIANLLNNAAKYTPAGGLLEVWLERDGDEAAIRVRDNGIGIDADMLPKVFEMFSQANTAIDRSQGGMGIGLSLAQALVHLHGGSLHAHSDGAGLGSEFTIRLPVLEARPGQALDAQPGEATRVR</sequence>
<accession>A0A3N7JTD6</accession>
<dbReference type="Pfam" id="PF13185">
    <property type="entry name" value="GAF_2"/>
    <property type="match status" value="2"/>
</dbReference>
<evidence type="ECO:0000256" key="2">
    <source>
        <dbReference type="ARBA" id="ARBA00004429"/>
    </source>
</evidence>
<comment type="catalytic activity">
    <reaction evidence="1">
        <text>ATP + protein L-histidine = ADP + protein N-phospho-L-histidine.</text>
        <dbReference type="EC" id="2.7.13.3"/>
    </reaction>
</comment>
<evidence type="ECO:0000256" key="6">
    <source>
        <dbReference type="ARBA" id="ARBA00022777"/>
    </source>
</evidence>
<dbReference type="InterPro" id="IPR003661">
    <property type="entry name" value="HisK_dim/P_dom"/>
</dbReference>
<dbReference type="CDD" id="cd00082">
    <property type="entry name" value="HisKA"/>
    <property type="match status" value="1"/>
</dbReference>
<evidence type="ECO:0000256" key="4">
    <source>
        <dbReference type="ARBA" id="ARBA00022553"/>
    </source>
</evidence>
<evidence type="ECO:0000256" key="1">
    <source>
        <dbReference type="ARBA" id="ARBA00000085"/>
    </source>
</evidence>
<dbReference type="Gene3D" id="3.30.565.10">
    <property type="entry name" value="Histidine kinase-like ATPase, C-terminal domain"/>
    <property type="match status" value="1"/>
</dbReference>
<dbReference type="InterPro" id="IPR003018">
    <property type="entry name" value="GAF"/>
</dbReference>
<evidence type="ECO:0000256" key="5">
    <source>
        <dbReference type="ARBA" id="ARBA00022679"/>
    </source>
</evidence>
<evidence type="ECO:0000256" key="3">
    <source>
        <dbReference type="ARBA" id="ARBA00012438"/>
    </source>
</evidence>
<dbReference type="InterPro" id="IPR036890">
    <property type="entry name" value="HATPase_C_sf"/>
</dbReference>
<dbReference type="InterPro" id="IPR003594">
    <property type="entry name" value="HATPase_dom"/>
</dbReference>
<evidence type="ECO:0000313" key="10">
    <source>
        <dbReference type="EMBL" id="RQP22235.1"/>
    </source>
</evidence>
<dbReference type="RefSeq" id="WP_124543086.1">
    <property type="nucleotide sequence ID" value="NZ_QUSW01000008.1"/>
</dbReference>
<dbReference type="PRINTS" id="PR00344">
    <property type="entry name" value="BCTRLSENSOR"/>
</dbReference>
<dbReference type="PANTHER" id="PTHR43547">
    <property type="entry name" value="TWO-COMPONENT HISTIDINE KINASE"/>
    <property type="match status" value="1"/>
</dbReference>
<dbReference type="InterPro" id="IPR004358">
    <property type="entry name" value="Sig_transdc_His_kin-like_C"/>
</dbReference>
<reference evidence="10 11" key="1">
    <citation type="submission" date="2018-08" db="EMBL/GenBank/DDBJ databases">
        <authorList>
            <person name="Khan S.A."/>
            <person name="Jeon C.O."/>
            <person name="Chun B.H."/>
            <person name="Jeong S.E."/>
        </authorList>
    </citation>
    <scope>NUCLEOTIDE SEQUENCE [LARGE SCALE GENOMIC DNA]</scope>
    <source>
        <strain evidence="10 11">S-16</strain>
    </source>
</reference>
<dbReference type="PANTHER" id="PTHR43547:SF2">
    <property type="entry name" value="HYBRID SIGNAL TRANSDUCTION HISTIDINE KINASE C"/>
    <property type="match status" value="1"/>
</dbReference>
<dbReference type="EC" id="2.7.13.3" evidence="3"/>
<keyword evidence="11" id="KW-1185">Reference proteome</keyword>
<name>A0A3N7JTD6_9BURK</name>
<dbReference type="SMART" id="SM00065">
    <property type="entry name" value="GAF"/>
    <property type="match status" value="2"/>
</dbReference>
<dbReference type="Proteomes" id="UP000267464">
    <property type="component" value="Unassembled WGS sequence"/>
</dbReference>
<dbReference type="SUPFAM" id="SSF55781">
    <property type="entry name" value="GAF domain-like"/>
    <property type="match status" value="2"/>
</dbReference>